<dbReference type="AlphaFoldDB" id="A0A0K1PQW8"/>
<feature type="region of interest" description="Disordered" evidence="1">
    <location>
        <begin position="1"/>
        <end position="39"/>
    </location>
</feature>
<reference evidence="2 3" key="1">
    <citation type="submission" date="2015-08" db="EMBL/GenBank/DDBJ databases">
        <authorList>
            <person name="Babu N.S."/>
            <person name="Beckwith C.J."/>
            <person name="Beseler K.G."/>
            <person name="Brison A."/>
            <person name="Carone J.V."/>
            <person name="Caskin T.P."/>
            <person name="Diamond M."/>
            <person name="Durham M.E."/>
            <person name="Foxe J.M."/>
            <person name="Go M."/>
            <person name="Henderson B.A."/>
            <person name="Jones I.B."/>
            <person name="McGettigan J.A."/>
            <person name="Micheletti S.J."/>
            <person name="Nasrallah M.E."/>
            <person name="Ortiz D."/>
            <person name="Piller C.R."/>
            <person name="Privatt S.R."/>
            <person name="Schneider S.L."/>
            <person name="Sharp S."/>
            <person name="Smith T.C."/>
            <person name="Stanton J.D."/>
            <person name="Ullery H.E."/>
            <person name="Wilson R.J."/>
            <person name="Serrano M.G."/>
            <person name="Buck G."/>
            <person name="Lee V."/>
            <person name="Wang Y."/>
            <person name="Carvalho R."/>
            <person name="Voegtly L."/>
            <person name="Shi R."/>
            <person name="Duckworth R."/>
            <person name="Johnson A."/>
            <person name="Loviza R."/>
            <person name="Walstead R."/>
            <person name="Shah Z."/>
            <person name="Kiflezghi M."/>
            <person name="Wade K."/>
            <person name="Ball S.L."/>
            <person name="Bradley K.W."/>
            <person name="Asai D.J."/>
            <person name="Bowman C.A."/>
            <person name="Russell D.A."/>
            <person name="Pope W.H."/>
            <person name="Jacobs-Sera D."/>
            <person name="Hendrix R.W."/>
            <person name="Hatfull G.F."/>
        </authorList>
    </citation>
    <scope>NUCLEOTIDE SEQUENCE [LARGE SCALE GENOMIC DNA]</scope>
    <source>
        <strain evidence="2 3">DSM 27648</strain>
    </source>
</reference>
<name>A0A0K1PQW8_9BACT</name>
<evidence type="ECO:0000313" key="2">
    <source>
        <dbReference type="EMBL" id="AKU95922.1"/>
    </source>
</evidence>
<proteinExistence type="predicted"/>
<keyword evidence="3" id="KW-1185">Reference proteome</keyword>
<dbReference type="EMBL" id="CP012333">
    <property type="protein sequence ID" value="AKU95922.1"/>
    <property type="molecule type" value="Genomic_DNA"/>
</dbReference>
<dbReference type="KEGG" id="llu:AKJ09_02586"/>
<sequence>MAEPPKSNGKMNGVQHVNGVAKGDGEAHEHDHDDDLDAPEEGVIEAVNEPLPPPPPTIAELCAAAIRFVASKYKVSLDGAPDTLSLLDQYVRDARTAVQERPESIDLVAPAIGAYLGEVMRQEFGGEWFAEGSYESYRLYFTNVYLAFNPIGMAREALSMQEEEGWNAHLTLEPGARELIAERLEAMPEVDEEEYYLPTTRFDVITGVVLTLRALAEQGGVGDIRFTKEDYD</sequence>
<evidence type="ECO:0000256" key="1">
    <source>
        <dbReference type="SAM" id="MobiDB-lite"/>
    </source>
</evidence>
<gene>
    <name evidence="2" type="ORF">AKJ09_02586</name>
</gene>
<dbReference type="OrthoDB" id="5506114at2"/>
<protein>
    <submittedName>
        <fullName evidence="2">Uncharacterized protein</fullName>
    </submittedName>
</protein>
<evidence type="ECO:0000313" key="3">
    <source>
        <dbReference type="Proteomes" id="UP000064967"/>
    </source>
</evidence>
<organism evidence="2 3">
    <name type="scientific">Labilithrix luteola</name>
    <dbReference type="NCBI Taxonomy" id="1391654"/>
    <lineage>
        <taxon>Bacteria</taxon>
        <taxon>Pseudomonadati</taxon>
        <taxon>Myxococcota</taxon>
        <taxon>Polyangia</taxon>
        <taxon>Polyangiales</taxon>
        <taxon>Labilitrichaceae</taxon>
        <taxon>Labilithrix</taxon>
    </lineage>
</organism>
<dbReference type="Proteomes" id="UP000064967">
    <property type="component" value="Chromosome"/>
</dbReference>
<feature type="compositionally biased region" description="Basic and acidic residues" evidence="1">
    <location>
        <begin position="23"/>
        <end position="33"/>
    </location>
</feature>
<dbReference type="RefSeq" id="WP_146647291.1">
    <property type="nucleotide sequence ID" value="NZ_CP012333.1"/>
</dbReference>
<accession>A0A0K1PQW8</accession>